<evidence type="ECO:0000313" key="4">
    <source>
        <dbReference type="Proteomes" id="UP000826271"/>
    </source>
</evidence>
<dbReference type="CDD" id="cd06410">
    <property type="entry name" value="PB1_UP2"/>
    <property type="match status" value="1"/>
</dbReference>
<dbReference type="AlphaFoldDB" id="A0AAV6W9S0"/>
<organism evidence="3 4">
    <name type="scientific">Buddleja alternifolia</name>
    <dbReference type="NCBI Taxonomy" id="168488"/>
    <lineage>
        <taxon>Eukaryota</taxon>
        <taxon>Viridiplantae</taxon>
        <taxon>Streptophyta</taxon>
        <taxon>Embryophyta</taxon>
        <taxon>Tracheophyta</taxon>
        <taxon>Spermatophyta</taxon>
        <taxon>Magnoliopsida</taxon>
        <taxon>eudicotyledons</taxon>
        <taxon>Gunneridae</taxon>
        <taxon>Pentapetalae</taxon>
        <taxon>asterids</taxon>
        <taxon>lamiids</taxon>
        <taxon>Lamiales</taxon>
        <taxon>Scrophulariaceae</taxon>
        <taxon>Buddlejeae</taxon>
        <taxon>Buddleja</taxon>
    </lineage>
</organism>
<dbReference type="EMBL" id="WHWC01000019">
    <property type="protein sequence ID" value="KAG8364052.1"/>
    <property type="molecule type" value="Genomic_DNA"/>
</dbReference>
<dbReference type="InterPro" id="IPR053198">
    <property type="entry name" value="Gynoecium_Dev_Regulator"/>
</dbReference>
<proteinExistence type="predicted"/>
<dbReference type="Gene3D" id="3.10.20.90">
    <property type="entry name" value="Phosphatidylinositol 3-kinase Catalytic Subunit, Chain A, domain 1"/>
    <property type="match status" value="1"/>
</dbReference>
<dbReference type="PANTHER" id="PTHR31066">
    <property type="entry name" value="OS05G0427100 PROTEIN-RELATED"/>
    <property type="match status" value="1"/>
</dbReference>
<dbReference type="Pfam" id="PF00564">
    <property type="entry name" value="PB1"/>
    <property type="match status" value="1"/>
</dbReference>
<sequence>MSTDASAIPTESISAGSAPSSAPGSPKNRLKFLCSHGGKILPRPADGHLKYVGGETRVISVPRYIPFRELMKKLTYMIDGEMILKYQVVSEDLDALVSVKSDDDVRYMCDEIDRYEHAGTPRLRAFLFPVNPILLENQIGSTDPHALEQRYIDAINGIVRSAPNSMKQHPAINTLQQGSLVSSGCSSPRSPDSCTTEAMNNEAAYQNIRTNMQRVQSSPTICSLNVPQQSSHYVHQLPPQYVPHYPGYLSPKQPIDPHKNVGPDRLTSVRSVGRAEGVRYQVDPAPHYYYVPRQNRGSGCMHYDESGRCSGRRMVDRTGSLAMNSVPSSPRFGHGG</sequence>
<reference evidence="3" key="1">
    <citation type="submission" date="2019-10" db="EMBL/GenBank/DDBJ databases">
        <authorList>
            <person name="Zhang R."/>
            <person name="Pan Y."/>
            <person name="Wang J."/>
            <person name="Ma R."/>
            <person name="Yu S."/>
        </authorList>
    </citation>
    <scope>NUCLEOTIDE SEQUENCE</scope>
    <source>
        <strain evidence="3">LA-IB0</strain>
        <tissue evidence="3">Leaf</tissue>
    </source>
</reference>
<evidence type="ECO:0000256" key="1">
    <source>
        <dbReference type="SAM" id="MobiDB-lite"/>
    </source>
</evidence>
<dbReference type="Proteomes" id="UP000826271">
    <property type="component" value="Unassembled WGS sequence"/>
</dbReference>
<feature type="region of interest" description="Disordered" evidence="1">
    <location>
        <begin position="1"/>
        <end position="26"/>
    </location>
</feature>
<dbReference type="InterPro" id="IPR000270">
    <property type="entry name" value="PB1_dom"/>
</dbReference>
<keyword evidence="4" id="KW-1185">Reference proteome</keyword>
<dbReference type="SUPFAM" id="SSF54277">
    <property type="entry name" value="CAD &amp; PB1 domains"/>
    <property type="match status" value="1"/>
</dbReference>
<feature type="domain" description="PB1" evidence="2">
    <location>
        <begin position="44"/>
        <end position="130"/>
    </location>
</feature>
<dbReference type="PANTHER" id="PTHR31066:SF47">
    <property type="entry name" value="PB1 DOMAIN-CONTAINING PROTEIN"/>
    <property type="match status" value="1"/>
</dbReference>
<name>A0AAV6W9S0_9LAMI</name>
<feature type="compositionally biased region" description="Low complexity" evidence="1">
    <location>
        <begin position="14"/>
        <end position="26"/>
    </location>
</feature>
<dbReference type="SMART" id="SM00666">
    <property type="entry name" value="PB1"/>
    <property type="match status" value="1"/>
</dbReference>
<evidence type="ECO:0000259" key="2">
    <source>
        <dbReference type="SMART" id="SM00666"/>
    </source>
</evidence>
<comment type="caution">
    <text evidence="3">The sequence shown here is derived from an EMBL/GenBank/DDBJ whole genome shotgun (WGS) entry which is preliminary data.</text>
</comment>
<gene>
    <name evidence="3" type="ORF">BUALT_Bualt19G0086000</name>
</gene>
<accession>A0AAV6W9S0</accession>
<protein>
    <recommendedName>
        <fullName evidence="2">PB1 domain-containing protein</fullName>
    </recommendedName>
</protein>
<feature type="compositionally biased region" description="Polar residues" evidence="1">
    <location>
        <begin position="1"/>
        <end position="13"/>
    </location>
</feature>
<evidence type="ECO:0000313" key="3">
    <source>
        <dbReference type="EMBL" id="KAG8364052.1"/>
    </source>
</evidence>